<dbReference type="InterPro" id="IPR025403">
    <property type="entry name" value="TgpA-like_C"/>
</dbReference>
<gene>
    <name evidence="3" type="ORF">GCM10009105_28850</name>
</gene>
<keyword evidence="1" id="KW-0812">Transmembrane</keyword>
<comment type="caution">
    <text evidence="3">The sequence shown here is derived from an EMBL/GenBank/DDBJ whole genome shotgun (WGS) entry which is preliminary data.</text>
</comment>
<keyword evidence="1" id="KW-1133">Transmembrane helix</keyword>
<keyword evidence="4" id="KW-1185">Reference proteome</keyword>
<dbReference type="Proteomes" id="UP001501523">
    <property type="component" value="Unassembled WGS sequence"/>
</dbReference>
<evidence type="ECO:0000259" key="2">
    <source>
        <dbReference type="SMART" id="SM00460"/>
    </source>
</evidence>
<dbReference type="PANTHER" id="PTHR42736:SF1">
    <property type="entry name" value="PROTEIN-GLUTAMINE GAMMA-GLUTAMYLTRANSFERASE"/>
    <property type="match status" value="1"/>
</dbReference>
<feature type="domain" description="Transglutaminase-like" evidence="2">
    <location>
        <begin position="399"/>
        <end position="470"/>
    </location>
</feature>
<organism evidence="3 4">
    <name type="scientific">Dokdonella soli</name>
    <dbReference type="NCBI Taxonomy" id="529810"/>
    <lineage>
        <taxon>Bacteria</taxon>
        <taxon>Pseudomonadati</taxon>
        <taxon>Pseudomonadota</taxon>
        <taxon>Gammaproteobacteria</taxon>
        <taxon>Lysobacterales</taxon>
        <taxon>Rhodanobacteraceae</taxon>
        <taxon>Dokdonella</taxon>
    </lineage>
</organism>
<dbReference type="Pfam" id="PF11992">
    <property type="entry name" value="TgpA_N"/>
    <property type="match status" value="1"/>
</dbReference>
<dbReference type="Pfam" id="PF01841">
    <property type="entry name" value="Transglut_core"/>
    <property type="match status" value="1"/>
</dbReference>
<dbReference type="InterPro" id="IPR002931">
    <property type="entry name" value="Transglutaminase-like"/>
</dbReference>
<feature type="transmembrane region" description="Helical" evidence="1">
    <location>
        <begin position="539"/>
        <end position="560"/>
    </location>
</feature>
<dbReference type="EMBL" id="BAAAEU010000024">
    <property type="protein sequence ID" value="GAA0719915.1"/>
    <property type="molecule type" value="Genomic_DNA"/>
</dbReference>
<feature type="transmembrane region" description="Helical" evidence="1">
    <location>
        <begin position="160"/>
        <end position="181"/>
    </location>
</feature>
<feature type="transmembrane region" description="Helical" evidence="1">
    <location>
        <begin position="12"/>
        <end position="39"/>
    </location>
</feature>
<sequence>MTERLDDRQFAILTATVAATLATHLGHLPIWLAASLAILLPLRAWTRRRGAAAVGAWIRLPLTALLFVLVITNFGNVFGREPGSVLGCGLLALKLLETEKVRDARVALGFAAFVLMSALLFAQSLLFTLLICAVLVLLLAALVALQPAPIAPSQPWRAPLRLAALLLGAGLPLAAAAFVLVPRLGSPLWGSPGNDTLARTGLSERMAPGDLTQLLIDDSPAFRVDFDGAVPPPQQRYFRAIVLWDFDGTNWTRGRLHDYGPPEALKDAGAPIDYTITLEPTDRRWLPALDLPLGAPATTRLGADRTLIANAQVVQPRQYHVQSAPAYTLAPTLSTAQRTRALALPDAFDPRSRALAGRWRAEGRDDDAVVHATLELFHASFTYTLSPPLLGRDSVDDFLFDTQRGFCEHYSSAFVFLMRAAGIPARVVTGYQGGWWSAANRYLLVRQSDAHAWAEVWMTGLGWQRVDPTAAVSPARIERGAAAANGSAGWAQSDWLRGLRNQLDFANRLWTEGIIGFDALRQKGLLTPFGVTDANPGDLLLMLSAALGIAMLIAAAWAMWGSPRRHGDALDQAWARLGTRLARAGIAPLPSEGPFDLRQRAHAAAPALSAMLDPLIEDYVSLRYGIGEPAPERIAAFTVAVRKLRVPQRVQTS</sequence>
<dbReference type="SUPFAM" id="SSF54001">
    <property type="entry name" value="Cysteine proteinases"/>
    <property type="match status" value="1"/>
</dbReference>
<dbReference type="InterPro" id="IPR038765">
    <property type="entry name" value="Papain-like_cys_pep_sf"/>
</dbReference>
<feature type="transmembrane region" description="Helical" evidence="1">
    <location>
        <begin position="51"/>
        <end position="71"/>
    </location>
</feature>
<dbReference type="InterPro" id="IPR021878">
    <property type="entry name" value="TgpA_N"/>
</dbReference>
<accession>A0ABN1IS34</accession>
<reference evidence="3 4" key="1">
    <citation type="journal article" date="2019" name="Int. J. Syst. Evol. Microbiol.">
        <title>The Global Catalogue of Microorganisms (GCM) 10K type strain sequencing project: providing services to taxonomists for standard genome sequencing and annotation.</title>
        <authorList>
            <consortium name="The Broad Institute Genomics Platform"/>
            <consortium name="The Broad Institute Genome Sequencing Center for Infectious Disease"/>
            <person name="Wu L."/>
            <person name="Ma J."/>
        </authorList>
    </citation>
    <scope>NUCLEOTIDE SEQUENCE [LARGE SCALE GENOMIC DNA]</scope>
    <source>
        <strain evidence="3 4">JCM 15421</strain>
    </source>
</reference>
<dbReference type="RefSeq" id="WP_343792358.1">
    <property type="nucleotide sequence ID" value="NZ_BAAAEU010000024.1"/>
</dbReference>
<keyword evidence="1" id="KW-0472">Membrane</keyword>
<protein>
    <submittedName>
        <fullName evidence="3">DUF3488 and transglutaminase-like domain-containing protein</fullName>
    </submittedName>
</protein>
<feature type="transmembrane region" description="Helical" evidence="1">
    <location>
        <begin position="127"/>
        <end position="148"/>
    </location>
</feature>
<dbReference type="SMART" id="SM00460">
    <property type="entry name" value="TGc"/>
    <property type="match status" value="1"/>
</dbReference>
<evidence type="ECO:0000313" key="3">
    <source>
        <dbReference type="EMBL" id="GAA0719915.1"/>
    </source>
</evidence>
<dbReference type="Gene3D" id="3.10.620.30">
    <property type="match status" value="1"/>
</dbReference>
<dbReference type="InterPro" id="IPR052901">
    <property type="entry name" value="Bact_TGase-like"/>
</dbReference>
<evidence type="ECO:0000256" key="1">
    <source>
        <dbReference type="SAM" id="Phobius"/>
    </source>
</evidence>
<dbReference type="Pfam" id="PF13559">
    <property type="entry name" value="DUF4129"/>
    <property type="match status" value="1"/>
</dbReference>
<evidence type="ECO:0000313" key="4">
    <source>
        <dbReference type="Proteomes" id="UP001501523"/>
    </source>
</evidence>
<proteinExistence type="predicted"/>
<name>A0ABN1IS34_9GAMM</name>
<dbReference type="PANTHER" id="PTHR42736">
    <property type="entry name" value="PROTEIN-GLUTAMINE GAMMA-GLUTAMYLTRANSFERASE"/>
    <property type="match status" value="1"/>
</dbReference>